<evidence type="ECO:0000313" key="1">
    <source>
        <dbReference type="EMBL" id="MCU6705660.1"/>
    </source>
</evidence>
<reference evidence="1 2" key="1">
    <citation type="journal article" date="2021" name="ISME Commun">
        <title>Automated analysis of genomic sequences facilitates high-throughput and comprehensive description of bacteria.</title>
        <authorList>
            <person name="Hitch T.C.A."/>
        </authorList>
    </citation>
    <scope>NUCLEOTIDE SEQUENCE [LARGE SCALE GENOMIC DNA]</scope>
    <source>
        <strain evidence="1 2">Sanger_31</strain>
    </source>
</reference>
<dbReference type="PROSITE" id="PS51257">
    <property type="entry name" value="PROKAR_LIPOPROTEIN"/>
    <property type="match status" value="1"/>
</dbReference>
<name>A0AAE3LHK7_9FIRM</name>
<accession>A0AAE3LHK7</accession>
<keyword evidence="2" id="KW-1185">Reference proteome</keyword>
<dbReference type="SUPFAM" id="SSF74877">
    <property type="entry name" value="Major surface antigen p30, SAG1"/>
    <property type="match status" value="1"/>
</dbReference>
<gene>
    <name evidence="1" type="ORF">OCV57_06950</name>
</gene>
<dbReference type="InterPro" id="IPR036755">
    <property type="entry name" value="SRS_dom_sf"/>
</dbReference>
<evidence type="ECO:0000313" key="2">
    <source>
        <dbReference type="Proteomes" id="UP001208131"/>
    </source>
</evidence>
<dbReference type="RefSeq" id="WP_038672396.1">
    <property type="nucleotide sequence ID" value="NZ_JAOQJZ010000005.1"/>
</dbReference>
<organism evidence="1 2">
    <name type="scientific">Hominimerdicola aceti</name>
    <dbReference type="NCBI Taxonomy" id="2981726"/>
    <lineage>
        <taxon>Bacteria</taxon>
        <taxon>Bacillati</taxon>
        <taxon>Bacillota</taxon>
        <taxon>Clostridia</taxon>
        <taxon>Eubacteriales</taxon>
        <taxon>Oscillospiraceae</taxon>
        <taxon>Hominimerdicola</taxon>
    </lineage>
</organism>
<dbReference type="EMBL" id="JAOQJZ010000005">
    <property type="protein sequence ID" value="MCU6705660.1"/>
    <property type="molecule type" value="Genomic_DNA"/>
</dbReference>
<sequence>MKRKILVGLLTAVIFLACALVINITPKVEKGSVVLTCDGSKYELPGTEKTRYCNGKSESLSAEKSFEDLLSSVPSFNVKADVDKDGNVTLKTPMSVEVTGDRLGDVLYTVYSYDGKVLAKESKKLELPKEDIDGCLVKIKITWGKKDTSYLEEDYWFAAMYNTER</sequence>
<dbReference type="AlphaFoldDB" id="A0AAE3LHK7"/>
<comment type="caution">
    <text evidence="1">The sequence shown here is derived from an EMBL/GenBank/DDBJ whole genome shotgun (WGS) entry which is preliminary data.</text>
</comment>
<protein>
    <submittedName>
        <fullName evidence="1">Uncharacterized protein</fullName>
    </submittedName>
</protein>
<proteinExistence type="predicted"/>
<dbReference type="Proteomes" id="UP001208131">
    <property type="component" value="Unassembled WGS sequence"/>
</dbReference>